<dbReference type="InterPro" id="IPR001554">
    <property type="entry name" value="Glyco_hydro_14"/>
</dbReference>
<dbReference type="EC" id="3.2.1.2" evidence="4"/>
<dbReference type="SUPFAM" id="SSF51445">
    <property type="entry name" value="(Trans)glycosidases"/>
    <property type="match status" value="1"/>
</dbReference>
<dbReference type="PANTHER" id="PTHR31352:SF40">
    <property type="entry name" value="BETA-AMYLASE 6"/>
    <property type="match status" value="1"/>
</dbReference>
<dbReference type="PRINTS" id="PR00750">
    <property type="entry name" value="BETAAMYLASE"/>
</dbReference>
<dbReference type="GO" id="GO:0000272">
    <property type="term" value="P:polysaccharide catabolic process"/>
    <property type="evidence" value="ECO:0007669"/>
    <property type="project" value="UniProtKB-KW"/>
</dbReference>
<dbReference type="PANTHER" id="PTHR31352">
    <property type="entry name" value="BETA-AMYLASE 1, CHLOROPLASTIC"/>
    <property type="match status" value="1"/>
</dbReference>
<keyword evidence="2 4" id="KW-0119">Carbohydrate metabolism</keyword>
<evidence type="ECO:0000256" key="2">
    <source>
        <dbReference type="ARBA" id="ARBA00023277"/>
    </source>
</evidence>
<evidence type="ECO:0000256" key="4">
    <source>
        <dbReference type="RuleBase" id="RU000509"/>
    </source>
</evidence>
<evidence type="ECO:0000313" key="5">
    <source>
        <dbReference type="EMBL" id="CAA2973979.1"/>
    </source>
</evidence>
<keyword evidence="6" id="KW-1185">Reference proteome</keyword>
<accession>A0A8S0R6M9</accession>
<keyword evidence="3 4" id="KW-0624">Polysaccharide degradation</keyword>
<dbReference type="Pfam" id="PF01373">
    <property type="entry name" value="Glyco_hydro_14"/>
    <property type="match status" value="1"/>
</dbReference>
<dbReference type="Proteomes" id="UP000594638">
    <property type="component" value="Unassembled WGS sequence"/>
</dbReference>
<proteinExistence type="inferred from homology"/>
<evidence type="ECO:0000313" key="6">
    <source>
        <dbReference type="Proteomes" id="UP000594638"/>
    </source>
</evidence>
<protein>
    <recommendedName>
        <fullName evidence="4">Beta-amylase</fullName>
        <ecNumber evidence="4">3.2.1.2</ecNumber>
    </recommendedName>
</protein>
<dbReference type="InterPro" id="IPR017853">
    <property type="entry name" value="GH"/>
</dbReference>
<comment type="catalytic activity">
    <reaction evidence="4">
        <text>Hydrolysis of (1-&gt;4)-alpha-D-glucosidic linkages in polysaccharides so as to remove successive maltose units from the non-reducing ends of the chains.</text>
        <dbReference type="EC" id="3.2.1.2"/>
    </reaction>
</comment>
<reference evidence="5 6" key="1">
    <citation type="submission" date="2019-12" db="EMBL/GenBank/DDBJ databases">
        <authorList>
            <person name="Alioto T."/>
            <person name="Alioto T."/>
            <person name="Gomez Garrido J."/>
        </authorList>
    </citation>
    <scope>NUCLEOTIDE SEQUENCE [LARGE SCALE GENOMIC DNA]</scope>
</reference>
<gene>
    <name evidence="5" type="ORF">OLEA9_A058768</name>
</gene>
<comment type="caution">
    <text evidence="5">The sequence shown here is derived from an EMBL/GenBank/DDBJ whole genome shotgun (WGS) entry which is preliminary data.</text>
</comment>
<dbReference type="OrthoDB" id="1660156at2759"/>
<dbReference type="Gramene" id="OE9A058768T1">
    <property type="protein sequence ID" value="OE9A058768C1"/>
    <property type="gene ID" value="OE9A058768"/>
</dbReference>
<dbReference type="Gene3D" id="3.20.20.80">
    <property type="entry name" value="Glycosidases"/>
    <property type="match status" value="1"/>
</dbReference>
<dbReference type="EMBL" id="CACTIH010002137">
    <property type="protein sequence ID" value="CAA2973979.1"/>
    <property type="molecule type" value="Genomic_DNA"/>
</dbReference>
<organism evidence="5 6">
    <name type="scientific">Olea europaea subsp. europaea</name>
    <dbReference type="NCBI Taxonomy" id="158383"/>
    <lineage>
        <taxon>Eukaryota</taxon>
        <taxon>Viridiplantae</taxon>
        <taxon>Streptophyta</taxon>
        <taxon>Embryophyta</taxon>
        <taxon>Tracheophyta</taxon>
        <taxon>Spermatophyta</taxon>
        <taxon>Magnoliopsida</taxon>
        <taxon>eudicotyledons</taxon>
        <taxon>Gunneridae</taxon>
        <taxon>Pentapetalae</taxon>
        <taxon>asterids</taxon>
        <taxon>lamiids</taxon>
        <taxon>Lamiales</taxon>
        <taxon>Oleaceae</taxon>
        <taxon>Oleeae</taxon>
        <taxon>Olea</taxon>
    </lineage>
</organism>
<dbReference type="GO" id="GO:0016161">
    <property type="term" value="F:beta-amylase activity"/>
    <property type="evidence" value="ECO:0007669"/>
    <property type="project" value="UniProtKB-EC"/>
</dbReference>
<keyword evidence="4" id="KW-0326">Glycosidase</keyword>
<evidence type="ECO:0000256" key="1">
    <source>
        <dbReference type="ARBA" id="ARBA00005652"/>
    </source>
</evidence>
<evidence type="ECO:0000256" key="3">
    <source>
        <dbReference type="ARBA" id="ARBA00023326"/>
    </source>
</evidence>
<name>A0A8S0R6M9_OLEEU</name>
<dbReference type="AlphaFoldDB" id="A0A8S0R6M9"/>
<keyword evidence="4" id="KW-0378">Hydrolase</keyword>
<comment type="similarity">
    <text evidence="1 4">Belongs to the glycosyl hydrolase 14 family.</text>
</comment>
<sequence length="170" mass="18925">MADGVGGVGADGDRLIEWGMFGCPPAMEKFKLNTNTAVSSIEGIIGIGADDWELQLGVVTRENQFPDQEKLEKQLKELKTVGVDGVMVDVWWGNVEAKGPEQYDWSSYRKLFELVQKCELKIHALMSFHQCGGNIGDVVDIPIPDWVLAVGEVVPVSFTQNKEEENYFFI</sequence>